<dbReference type="SUPFAM" id="SSF53448">
    <property type="entry name" value="Nucleotide-diphospho-sugar transferases"/>
    <property type="match status" value="1"/>
</dbReference>
<name>A0A1F5VJD2_9BACT</name>
<evidence type="ECO:0000256" key="5">
    <source>
        <dbReference type="HAMAP-Rule" id="MF_00057"/>
    </source>
</evidence>
<dbReference type="EMBL" id="MFGW01000162">
    <property type="protein sequence ID" value="OGF63577.1"/>
    <property type="molecule type" value="Genomic_DNA"/>
</dbReference>
<dbReference type="AlphaFoldDB" id="A0A1F5VJD2"/>
<evidence type="ECO:0000256" key="3">
    <source>
        <dbReference type="ARBA" id="ARBA00022695"/>
    </source>
</evidence>
<evidence type="ECO:0000256" key="4">
    <source>
        <dbReference type="ARBA" id="ARBA00022985"/>
    </source>
</evidence>
<evidence type="ECO:0000313" key="7">
    <source>
        <dbReference type="Proteomes" id="UP000178943"/>
    </source>
</evidence>
<evidence type="ECO:0000256" key="1">
    <source>
        <dbReference type="ARBA" id="ARBA00004370"/>
    </source>
</evidence>
<dbReference type="EC" id="2.7.7.38" evidence="5"/>
<comment type="function">
    <text evidence="5">Activates KDO (a required 8-carbon sugar) for incorporation into bacterial lipopolysaccharide in Gram-negative bacteria.</text>
</comment>
<comment type="similarity">
    <text evidence="5">Belongs to the KdsB family.</text>
</comment>
<dbReference type="NCBIfam" id="NF003950">
    <property type="entry name" value="PRK05450.1-3"/>
    <property type="match status" value="1"/>
</dbReference>
<dbReference type="InterPro" id="IPR029044">
    <property type="entry name" value="Nucleotide-diphossugar_trans"/>
</dbReference>
<keyword evidence="4 5" id="KW-0448">Lipopolysaccharide biosynthesis</keyword>
<dbReference type="InterPro" id="IPR004528">
    <property type="entry name" value="KdsB"/>
</dbReference>
<dbReference type="InterPro" id="IPR003329">
    <property type="entry name" value="Cytidylyl_trans"/>
</dbReference>
<dbReference type="Proteomes" id="UP000178943">
    <property type="component" value="Unassembled WGS sequence"/>
</dbReference>
<dbReference type="PANTHER" id="PTHR42866:SF2">
    <property type="entry name" value="3-DEOXY-MANNO-OCTULOSONATE CYTIDYLYLTRANSFERASE, MITOCHONDRIAL"/>
    <property type="match status" value="1"/>
</dbReference>
<dbReference type="NCBIfam" id="NF003952">
    <property type="entry name" value="PRK05450.1-5"/>
    <property type="match status" value="1"/>
</dbReference>
<reference evidence="6 7" key="1">
    <citation type="journal article" date="2016" name="Nat. Commun.">
        <title>Thousands of microbial genomes shed light on interconnected biogeochemical processes in an aquifer system.</title>
        <authorList>
            <person name="Anantharaman K."/>
            <person name="Brown C.T."/>
            <person name="Hug L.A."/>
            <person name="Sharon I."/>
            <person name="Castelle C.J."/>
            <person name="Probst A.J."/>
            <person name="Thomas B.C."/>
            <person name="Singh A."/>
            <person name="Wilkins M.J."/>
            <person name="Karaoz U."/>
            <person name="Brodie E.L."/>
            <person name="Williams K.H."/>
            <person name="Hubbard S.S."/>
            <person name="Banfield J.F."/>
        </authorList>
    </citation>
    <scope>NUCLEOTIDE SEQUENCE [LARGE SCALE GENOMIC DNA]</scope>
</reference>
<dbReference type="FunFam" id="3.90.550.10:FF:000011">
    <property type="entry name" value="3-deoxy-manno-octulosonate cytidylyltransferase"/>
    <property type="match status" value="1"/>
</dbReference>
<dbReference type="STRING" id="1817863.A2Y62_22250"/>
<dbReference type="Gene3D" id="3.90.550.10">
    <property type="entry name" value="Spore Coat Polysaccharide Biosynthesis Protein SpsA, Chain A"/>
    <property type="match status" value="1"/>
</dbReference>
<comment type="pathway">
    <text evidence="5">Nucleotide-sugar biosynthesis; CMP-3-deoxy-D-manno-octulosonate biosynthesis; CMP-3-deoxy-D-manno-octulosonate from 3-deoxy-D-manno-octulosonate and CTP: step 1/1.</text>
</comment>
<sequence>MYNKAIGIIPARYKSTRLPGKPLIIIEGNTLIYHVYKRASFAKEIDELIVATDDENIFAEVKSFGGKALMTSPYHNSGTERVAEICEKNDSDIIVNIQADEIFVRAEMLDELIKLMKEDNNCHMATFCTRITDLDELDNPNVVKVITDTMGYAIYFSRNAIPYPMLNNDMHITTVKELVSYKNDLIGFYKKHIGIYAYRREFLLQFAKMKPTPLEQIERLEQLRAIERQVRIKVLETSYPMIGIDTEEDLRRVQSLINAKPDILTEM</sequence>
<protein>
    <recommendedName>
        <fullName evidence="5">3-deoxy-manno-octulosonate cytidylyltransferase</fullName>
        <ecNumber evidence="5">2.7.7.38</ecNumber>
    </recommendedName>
    <alternativeName>
        <fullName evidence="5">CMP-2-keto-3-deoxyoctulosonic acid synthase</fullName>
        <shortName evidence="5">CKS</shortName>
        <shortName evidence="5">CMP-KDO synthase</shortName>
    </alternativeName>
</protein>
<comment type="caution">
    <text evidence="6">The sequence shown here is derived from an EMBL/GenBank/DDBJ whole genome shotgun (WGS) entry which is preliminary data.</text>
</comment>
<dbReference type="Pfam" id="PF02348">
    <property type="entry name" value="CTP_transf_3"/>
    <property type="match status" value="1"/>
</dbReference>
<dbReference type="GO" id="GO:0033468">
    <property type="term" value="P:CMP-keto-3-deoxy-D-manno-octulosonic acid biosynthetic process"/>
    <property type="evidence" value="ECO:0007669"/>
    <property type="project" value="UniProtKB-UniRule"/>
</dbReference>
<dbReference type="UniPathway" id="UPA00358">
    <property type="reaction ID" value="UER00476"/>
</dbReference>
<dbReference type="GO" id="GO:0005829">
    <property type="term" value="C:cytosol"/>
    <property type="evidence" value="ECO:0007669"/>
    <property type="project" value="TreeGrafter"/>
</dbReference>
<dbReference type="PANTHER" id="PTHR42866">
    <property type="entry name" value="3-DEOXY-MANNO-OCTULOSONATE CYTIDYLYLTRANSFERASE"/>
    <property type="match status" value="1"/>
</dbReference>
<evidence type="ECO:0000256" key="2">
    <source>
        <dbReference type="ARBA" id="ARBA00022679"/>
    </source>
</evidence>
<keyword evidence="2 5" id="KW-0808">Transferase</keyword>
<proteinExistence type="inferred from homology"/>
<dbReference type="NCBIfam" id="TIGR00466">
    <property type="entry name" value="kdsB"/>
    <property type="match status" value="1"/>
</dbReference>
<accession>A0A1F5VJD2</accession>
<dbReference type="CDD" id="cd02517">
    <property type="entry name" value="CMP-KDO-Synthetase"/>
    <property type="match status" value="1"/>
</dbReference>
<dbReference type="GO" id="GO:0016020">
    <property type="term" value="C:membrane"/>
    <property type="evidence" value="ECO:0007669"/>
    <property type="project" value="UniProtKB-SubCell"/>
</dbReference>
<dbReference type="HAMAP" id="MF_00057">
    <property type="entry name" value="KdsB"/>
    <property type="match status" value="1"/>
</dbReference>
<keyword evidence="3 5" id="KW-0548">Nucleotidyltransferase</keyword>
<comment type="subcellular location">
    <subcellularLocation>
        <location evidence="5">Cytoplasm</location>
    </subcellularLocation>
    <subcellularLocation>
        <location evidence="1">Membrane</location>
    </subcellularLocation>
</comment>
<evidence type="ECO:0000313" key="6">
    <source>
        <dbReference type="EMBL" id="OGF63577.1"/>
    </source>
</evidence>
<dbReference type="NCBIfam" id="NF009905">
    <property type="entry name" value="PRK13368.1"/>
    <property type="match status" value="1"/>
</dbReference>
<dbReference type="GO" id="GO:0008690">
    <property type="term" value="F:3-deoxy-manno-octulosonate cytidylyltransferase activity"/>
    <property type="evidence" value="ECO:0007669"/>
    <property type="project" value="UniProtKB-UniRule"/>
</dbReference>
<dbReference type="GO" id="GO:0009103">
    <property type="term" value="P:lipopolysaccharide biosynthetic process"/>
    <property type="evidence" value="ECO:0007669"/>
    <property type="project" value="UniProtKB-UniRule"/>
</dbReference>
<organism evidence="6 7">
    <name type="scientific">Candidatus Fischerbacteria bacterium RBG_13_37_8</name>
    <dbReference type="NCBI Taxonomy" id="1817863"/>
    <lineage>
        <taxon>Bacteria</taxon>
        <taxon>Candidatus Fischeribacteriota</taxon>
    </lineage>
</organism>
<gene>
    <name evidence="5" type="primary">kdsB</name>
    <name evidence="6" type="ORF">A2Y62_22250</name>
</gene>
<keyword evidence="5" id="KW-0963">Cytoplasm</keyword>
<comment type="catalytic activity">
    <reaction evidence="5">
        <text>3-deoxy-alpha-D-manno-oct-2-ulosonate + CTP = CMP-3-deoxy-beta-D-manno-octulosonate + diphosphate</text>
        <dbReference type="Rhea" id="RHEA:23448"/>
        <dbReference type="ChEBI" id="CHEBI:33019"/>
        <dbReference type="ChEBI" id="CHEBI:37563"/>
        <dbReference type="ChEBI" id="CHEBI:85986"/>
        <dbReference type="ChEBI" id="CHEBI:85987"/>
        <dbReference type="EC" id="2.7.7.38"/>
    </reaction>
</comment>